<protein>
    <submittedName>
        <fullName evidence="1">2-methylfumaryl-CoA isomerase</fullName>
    </submittedName>
</protein>
<dbReference type="Proteomes" id="UP000237222">
    <property type="component" value="Unassembled WGS sequence"/>
</dbReference>
<dbReference type="SUPFAM" id="SSF89796">
    <property type="entry name" value="CoA-transferase family III (CaiB/BaiF)"/>
    <property type="match status" value="1"/>
</dbReference>
<dbReference type="Pfam" id="PF02515">
    <property type="entry name" value="CoA_transf_3"/>
    <property type="match status" value="1"/>
</dbReference>
<dbReference type="PANTHER" id="PTHR48228:SF5">
    <property type="entry name" value="ALPHA-METHYLACYL-COA RACEMASE"/>
    <property type="match status" value="1"/>
</dbReference>
<dbReference type="PANTHER" id="PTHR48228">
    <property type="entry name" value="SUCCINYL-COA--D-CITRAMALATE COA-TRANSFERASE"/>
    <property type="match status" value="1"/>
</dbReference>
<dbReference type="Gene3D" id="3.30.1540.10">
    <property type="entry name" value="formyl-coa transferase, domain 3"/>
    <property type="match status" value="1"/>
</dbReference>
<proteinExistence type="predicted"/>
<comment type="caution">
    <text evidence="1">The sequence shown here is derived from an EMBL/GenBank/DDBJ whole genome shotgun (WGS) entry which is preliminary data.</text>
</comment>
<organism evidence="1 2">
    <name type="scientific">Zhongshania marina</name>
    <dbReference type="NCBI Taxonomy" id="2304603"/>
    <lineage>
        <taxon>Bacteria</taxon>
        <taxon>Pseudomonadati</taxon>
        <taxon>Pseudomonadota</taxon>
        <taxon>Gammaproteobacteria</taxon>
        <taxon>Cellvibrionales</taxon>
        <taxon>Spongiibacteraceae</taxon>
        <taxon>Zhongshania</taxon>
    </lineage>
</organism>
<dbReference type="InterPro" id="IPR044855">
    <property type="entry name" value="CoA-Trfase_III_dom3_sf"/>
</dbReference>
<dbReference type="EMBL" id="PQGG01000036">
    <property type="protein sequence ID" value="POP51653.1"/>
    <property type="molecule type" value="Genomic_DNA"/>
</dbReference>
<accession>A0A2S4HCD9</accession>
<dbReference type="InterPro" id="IPR050509">
    <property type="entry name" value="CoA-transferase_III"/>
</dbReference>
<dbReference type="RefSeq" id="WP_103685482.1">
    <property type="nucleotide sequence ID" value="NZ_PQGG01000036.1"/>
</dbReference>
<sequence length="406" mass="43436">MISSGILSGMRVVELSAFVAAPLGGMTLAQMGADVIRIDRPQGGLDYRRWPVTKDNTSLFWAGLNKSKRSVAIDIAKPEGRELAQALISADGDDAGMLLTNFPARGWLSYEELSKRRADLIQLTIQGDRHGGSAVDYTLNPAIGLPMLTGPQGYEGVVNHVLPAWDLITGQMAAVGLLAAERHRSRKGEGQHVKLPLEDVALAVMGHLGFIAEAELGVERERCGNDLFGAFGRDFLTADNERVMVVGLSEKQWQSLVNACDIAEQIKQLAANLGVNLDLEGERFKAREGIAALVGPWIKARPFADVAKAFDANGVCWGRYQSVSQMVKTDDSCSEKNPMFNKVEQAGVGTILSPSIPLNFGSGRDGAKPAPVLGAHTESVLCDVLGLSSAEYGRYYDSGIVAGPAS</sequence>
<keyword evidence="1" id="KW-0413">Isomerase</keyword>
<reference evidence="1" key="1">
    <citation type="submission" date="2018-01" db="EMBL/GenBank/DDBJ databases">
        <authorList>
            <person name="Yu X.-D."/>
        </authorList>
    </citation>
    <scope>NUCLEOTIDE SEQUENCE</scope>
    <source>
        <strain evidence="1">ZX-21</strain>
    </source>
</reference>
<dbReference type="InterPro" id="IPR023606">
    <property type="entry name" value="CoA-Trfase_III_dom_1_sf"/>
</dbReference>
<dbReference type="Gene3D" id="3.40.50.10540">
    <property type="entry name" value="Crotonobetainyl-coa:carnitine coa-transferase, domain 1"/>
    <property type="match status" value="1"/>
</dbReference>
<dbReference type="OrthoDB" id="7457784at2"/>
<evidence type="ECO:0000313" key="1">
    <source>
        <dbReference type="EMBL" id="POP51653.1"/>
    </source>
</evidence>
<dbReference type="InterPro" id="IPR003673">
    <property type="entry name" value="CoA-Trfase_fam_III"/>
</dbReference>
<name>A0A2S4HCD9_9GAMM</name>
<gene>
    <name evidence="1" type="ORF">C0068_15975</name>
</gene>
<evidence type="ECO:0000313" key="2">
    <source>
        <dbReference type="Proteomes" id="UP000237222"/>
    </source>
</evidence>
<dbReference type="AlphaFoldDB" id="A0A2S4HCD9"/>
<dbReference type="GO" id="GO:0016853">
    <property type="term" value="F:isomerase activity"/>
    <property type="evidence" value="ECO:0007669"/>
    <property type="project" value="UniProtKB-KW"/>
</dbReference>